<keyword evidence="2" id="KW-0560">Oxidoreductase</keyword>
<evidence type="ECO:0000259" key="3">
    <source>
        <dbReference type="SMART" id="SM01007"/>
    </source>
</evidence>
<dbReference type="InterPro" id="IPR036291">
    <property type="entry name" value="NAD(P)-bd_dom_sf"/>
</dbReference>
<reference evidence="5" key="1">
    <citation type="submission" date="2017-08" db="EMBL/GenBank/DDBJ databases">
        <title>A dynamic microbial community with high functional redundancy inhabits the cold, oxic subseafloor aquifer.</title>
        <authorList>
            <person name="Tully B.J."/>
            <person name="Wheat C.G."/>
            <person name="Glazer B.T."/>
            <person name="Huber J.A."/>
        </authorList>
    </citation>
    <scope>NUCLEOTIDE SEQUENCE [LARGE SCALE GENOMIC DNA]</scope>
</reference>
<dbReference type="Proteomes" id="UP000218767">
    <property type="component" value="Unassembled WGS sequence"/>
</dbReference>
<dbReference type="Pfam" id="PF13561">
    <property type="entry name" value="adh_short_C2"/>
    <property type="match status" value="1"/>
</dbReference>
<dbReference type="Gene3D" id="3.40.225.10">
    <property type="entry name" value="Class II aldolase/adducin N-terminal domain"/>
    <property type="match status" value="1"/>
</dbReference>
<comment type="similarity">
    <text evidence="1">Belongs to the short-chain dehydrogenases/reductases (SDR) family.</text>
</comment>
<dbReference type="SMART" id="SM01007">
    <property type="entry name" value="Aldolase_II"/>
    <property type="match status" value="1"/>
</dbReference>
<dbReference type="SUPFAM" id="SSF51735">
    <property type="entry name" value="NAD(P)-binding Rossmann-fold domains"/>
    <property type="match status" value="1"/>
</dbReference>
<dbReference type="GO" id="GO:0005996">
    <property type="term" value="P:monosaccharide metabolic process"/>
    <property type="evidence" value="ECO:0007669"/>
    <property type="project" value="UniProtKB-ARBA"/>
</dbReference>
<dbReference type="PANTHER" id="PTHR24321">
    <property type="entry name" value="DEHYDROGENASES, SHORT CHAIN"/>
    <property type="match status" value="1"/>
</dbReference>
<dbReference type="PANTHER" id="PTHR24321:SF14">
    <property type="entry name" value="SHORT-CHAIN TYPE DEHYDROGENASE_REDUCTASE BLR2146-RELATED"/>
    <property type="match status" value="1"/>
</dbReference>
<dbReference type="Gene3D" id="3.40.50.720">
    <property type="entry name" value="NAD(P)-binding Rossmann-like Domain"/>
    <property type="match status" value="1"/>
</dbReference>
<name>A0A2A4XEB6_9GAMM</name>
<protein>
    <submittedName>
        <fullName evidence="4">Bifunctional aldolase/short-chain dehydrogenase</fullName>
    </submittedName>
</protein>
<dbReference type="SUPFAM" id="SSF53639">
    <property type="entry name" value="AraD/HMP-PK domain-like"/>
    <property type="match status" value="1"/>
</dbReference>
<dbReference type="NCBIfam" id="NF006196">
    <property type="entry name" value="PRK08324.2-4"/>
    <property type="match status" value="1"/>
</dbReference>
<dbReference type="InterPro" id="IPR036409">
    <property type="entry name" value="Aldolase_II/adducin_N_sf"/>
</dbReference>
<dbReference type="InterPro" id="IPR020904">
    <property type="entry name" value="Sc_DH/Rdtase_CS"/>
</dbReference>
<dbReference type="PRINTS" id="PR00081">
    <property type="entry name" value="GDHRDH"/>
</dbReference>
<dbReference type="Pfam" id="PF00596">
    <property type="entry name" value="Aldolase_II"/>
    <property type="match status" value="1"/>
</dbReference>
<dbReference type="GO" id="GO:0016491">
    <property type="term" value="F:oxidoreductase activity"/>
    <property type="evidence" value="ECO:0007669"/>
    <property type="project" value="UniProtKB-KW"/>
</dbReference>
<evidence type="ECO:0000256" key="2">
    <source>
        <dbReference type="ARBA" id="ARBA00023002"/>
    </source>
</evidence>
<dbReference type="PROSITE" id="PS00061">
    <property type="entry name" value="ADH_SHORT"/>
    <property type="match status" value="1"/>
</dbReference>
<feature type="domain" description="Class II aldolase/adducin N-terminal" evidence="3">
    <location>
        <begin position="22"/>
        <end position="223"/>
    </location>
</feature>
<dbReference type="InterPro" id="IPR002347">
    <property type="entry name" value="SDR_fam"/>
</dbReference>
<dbReference type="InterPro" id="IPR001303">
    <property type="entry name" value="Aldolase_II/adducin_N"/>
</dbReference>
<comment type="caution">
    <text evidence="4">The sequence shown here is derived from an EMBL/GenBank/DDBJ whole genome shotgun (WGS) entry which is preliminary data.</text>
</comment>
<evidence type="ECO:0000313" key="5">
    <source>
        <dbReference type="Proteomes" id="UP000218767"/>
    </source>
</evidence>
<organism evidence="4 5">
    <name type="scientific">SAR86 cluster bacterium</name>
    <dbReference type="NCBI Taxonomy" id="2030880"/>
    <lineage>
        <taxon>Bacteria</taxon>
        <taxon>Pseudomonadati</taxon>
        <taxon>Pseudomonadota</taxon>
        <taxon>Gammaproteobacteria</taxon>
        <taxon>SAR86 cluster</taxon>
    </lineage>
</organism>
<evidence type="ECO:0000313" key="4">
    <source>
        <dbReference type="EMBL" id="PCI80963.1"/>
    </source>
</evidence>
<accession>A0A2A4XEB6</accession>
<sequence length="661" mass="71395">MKNRWIESAAAARASEDDDLGLRVYTSQLLGADADLVLHGGGNTSVKGELQNVFGETESVLFVKGSGWDLRTIEGAGFPAVKMEYLLRLGELDSLSDSEMMRQLRLALLDPTAPTPSVEAILHALIPHKYVDHSHADAVVAISNSPDGEAMLQEIYGDEVLILPYTMPGFILAKQVAEAVADARWSSLRGIVLLHHGIFTFDEDAQTCYSTMIELVSKAEQYLDEKMGTAGLAAANYVADAEDCLQLSRLRRSAADIMGTPVLLRLETSRQAAGFASLENCQDLATRGPLTPDHTIHTKAFAALFADDPVQGLQQFQVDYRDYFEKHSDESHQCLDSMPRYGVWRDKGMVYLAPNQKRLGIVQDISQHTIKSIQQAEQLGGWQTLPRQDLFDVEYWELEQAKLKSSVKAPEFEGKVVVVSGAASGIGRACVQKFVEKGAVVLALDIAEGFAAQFGNAAILPVHCDVTDSVAIDSALRQMVVEFGGIDIVVSNAGSFPASQTLEDMIDSNWESSQRLNLDSHMKLLRSSVPFLRNGIDPAVVIVASKNVPAPGPGAAAYSVAKAGLTQMARVAALELGEAGIRVNVLHPNAVYDTAIWTDEVLVSRAKHYGLSVAEYKTSNVLQTEVASIDVAIAVTLFAGAALSKTTGAQLPIDGGNERVI</sequence>
<evidence type="ECO:0000256" key="1">
    <source>
        <dbReference type="ARBA" id="ARBA00006484"/>
    </source>
</evidence>
<dbReference type="AlphaFoldDB" id="A0A2A4XEB6"/>
<gene>
    <name evidence="4" type="ORF">COB20_02390</name>
</gene>
<proteinExistence type="inferred from homology"/>
<dbReference type="EMBL" id="NVUL01000007">
    <property type="protein sequence ID" value="PCI80963.1"/>
    <property type="molecule type" value="Genomic_DNA"/>
</dbReference>